<name>A0A940MCT1_9ACTN</name>
<keyword evidence="3" id="KW-1185">Reference proteome</keyword>
<dbReference type="EMBL" id="JAGIQL010000126">
    <property type="protein sequence ID" value="MBP0460619.1"/>
    <property type="molecule type" value="Genomic_DNA"/>
</dbReference>
<protein>
    <recommendedName>
        <fullName evidence="1">SGNH hydrolase-type esterase domain-containing protein</fullName>
    </recommendedName>
</protein>
<dbReference type="PANTHER" id="PTHR43784">
    <property type="entry name" value="GDSL-LIKE LIPASE/ACYLHYDROLASE, PUTATIVE (AFU_ORTHOLOGUE AFUA_2G00820)-RELATED"/>
    <property type="match status" value="1"/>
</dbReference>
<dbReference type="AlphaFoldDB" id="A0A940MCT1"/>
<dbReference type="Gene3D" id="3.40.50.1110">
    <property type="entry name" value="SGNH hydrolase"/>
    <property type="match status" value="1"/>
</dbReference>
<gene>
    <name evidence="2" type="ORF">JFN87_24500</name>
</gene>
<sequence>MRFMFVGDSMTVGRTRDLTWRHWMARHLLHCRSCVAGGERPAEVAAEVAADSAAEVVGPWTGQYEATGIAQAGSVGGNAPHLAAWGEGWLHMAGRVRAAVRDHRPDVLLVSLGLIDLGFYTNSAQTIGNVRRFVDEARAADARIRAVVLPVVPNVRAETDASFAAEVERFNGLLAATLGELSSPDSPLLLAAPPTAPPVSYDIGRDTYDGTHPSPSGERKLAAAFAHALHGARATAPARAAVPAPAGLPPVGLLAGADSA</sequence>
<dbReference type="Pfam" id="PF13472">
    <property type="entry name" value="Lipase_GDSL_2"/>
    <property type="match status" value="1"/>
</dbReference>
<comment type="caution">
    <text evidence="2">The sequence shown here is derived from an EMBL/GenBank/DDBJ whole genome shotgun (WGS) entry which is preliminary data.</text>
</comment>
<feature type="domain" description="SGNH hydrolase-type esterase" evidence="1">
    <location>
        <begin position="5"/>
        <end position="219"/>
    </location>
</feature>
<proteinExistence type="predicted"/>
<evidence type="ECO:0000313" key="3">
    <source>
        <dbReference type="Proteomes" id="UP000670475"/>
    </source>
</evidence>
<dbReference type="SUPFAM" id="SSF52266">
    <property type="entry name" value="SGNH hydrolase"/>
    <property type="match status" value="1"/>
</dbReference>
<dbReference type="Proteomes" id="UP000670475">
    <property type="component" value="Unassembled WGS sequence"/>
</dbReference>
<dbReference type="InterPro" id="IPR013830">
    <property type="entry name" value="SGNH_hydro"/>
</dbReference>
<dbReference type="InterPro" id="IPR053140">
    <property type="entry name" value="GDSL_Rv0518-like"/>
</dbReference>
<dbReference type="RefSeq" id="WP_209343243.1">
    <property type="nucleotide sequence ID" value="NZ_JAGIQL010000126.1"/>
</dbReference>
<dbReference type="PANTHER" id="PTHR43784:SF2">
    <property type="entry name" value="GDSL-LIKE LIPASE_ACYLHYDROLASE, PUTATIVE (AFU_ORTHOLOGUE AFUA_2G00820)-RELATED"/>
    <property type="match status" value="1"/>
</dbReference>
<accession>A0A940MCT1</accession>
<evidence type="ECO:0000313" key="2">
    <source>
        <dbReference type="EMBL" id="MBP0460619.1"/>
    </source>
</evidence>
<reference evidence="2" key="1">
    <citation type="submission" date="2021-03" db="EMBL/GenBank/DDBJ databases">
        <title>Whole genome sequence of Streptomyces bomunensis MMS17-BM035.</title>
        <authorList>
            <person name="Lee J.H."/>
        </authorList>
    </citation>
    <scope>NUCLEOTIDE SEQUENCE</scope>
    <source>
        <strain evidence="2">MMS17-BM035</strain>
    </source>
</reference>
<organism evidence="2 3">
    <name type="scientific">Streptomyces montanisoli</name>
    <dbReference type="NCBI Taxonomy" id="2798581"/>
    <lineage>
        <taxon>Bacteria</taxon>
        <taxon>Bacillati</taxon>
        <taxon>Actinomycetota</taxon>
        <taxon>Actinomycetes</taxon>
        <taxon>Kitasatosporales</taxon>
        <taxon>Streptomycetaceae</taxon>
        <taxon>Streptomyces</taxon>
    </lineage>
</organism>
<evidence type="ECO:0000259" key="1">
    <source>
        <dbReference type="Pfam" id="PF13472"/>
    </source>
</evidence>
<dbReference type="InterPro" id="IPR036514">
    <property type="entry name" value="SGNH_hydro_sf"/>
</dbReference>